<organism evidence="1 2">
    <name type="scientific">Pajaroellobacter abortibovis</name>
    <dbReference type="NCBI Taxonomy" id="1882918"/>
    <lineage>
        <taxon>Bacteria</taxon>
        <taxon>Pseudomonadati</taxon>
        <taxon>Myxococcota</taxon>
        <taxon>Polyangia</taxon>
        <taxon>Polyangiales</taxon>
        <taxon>Polyangiaceae</taxon>
    </lineage>
</organism>
<dbReference type="InterPro" id="IPR029058">
    <property type="entry name" value="AB_hydrolase_fold"/>
</dbReference>
<accession>A0A1L6MYH9</accession>
<dbReference type="RefSeq" id="WP_075277301.1">
    <property type="nucleotide sequence ID" value="NZ_CP016908.1"/>
</dbReference>
<name>A0A1L6MYH9_9BACT</name>
<reference evidence="1 2" key="1">
    <citation type="submission" date="2016-08" db="EMBL/GenBank/DDBJ databases">
        <title>Identification and validation of antigenic proteins from Pajaroellobacter abortibovis using de-novo genome sequence assembly and reverse vaccinology.</title>
        <authorList>
            <person name="Welly B.T."/>
            <person name="Miller M.R."/>
            <person name="Stott J.L."/>
            <person name="Blanchard M.T."/>
            <person name="Islas-Trejo A.D."/>
            <person name="O'Rourke S.M."/>
            <person name="Young A.E."/>
            <person name="Medrano J.F."/>
            <person name="Van Eenennaam A.L."/>
        </authorList>
    </citation>
    <scope>NUCLEOTIDE SEQUENCE [LARGE SCALE GENOMIC DNA]</scope>
    <source>
        <strain evidence="1 2">BTF92-0548A/99-0131</strain>
    </source>
</reference>
<dbReference type="KEGG" id="pabo:BCY86_08065"/>
<gene>
    <name evidence="1" type="ORF">BCY86_08065</name>
</gene>
<dbReference type="EMBL" id="CP016908">
    <property type="protein sequence ID" value="APS00631.1"/>
    <property type="molecule type" value="Genomic_DNA"/>
</dbReference>
<protein>
    <submittedName>
        <fullName evidence="1">Uncharacterized protein</fullName>
    </submittedName>
</protein>
<dbReference type="AlphaFoldDB" id="A0A1L6MYH9"/>
<evidence type="ECO:0000313" key="1">
    <source>
        <dbReference type="EMBL" id="APS00631.1"/>
    </source>
</evidence>
<sequence length="195" mass="21435">MIGCHPFTWGLTIPRTSFLLAAGIDRIYHAVGLLRCLPGHFSIDKNRIYVGGYSVEEIITNYVLQRRSHILARGIVASGFFSITSPPPQILDTVIVLVTRGRDNDEYLGFLKDLNLPPMLVNPMSCNSIATEPIKIMHDSASISELSICLDPSGRDHDDEANLSSIGFSCGMHYGSTSNRLQTSCHLPSDWALGM</sequence>
<dbReference type="STRING" id="1882918.BCY86_08065"/>
<dbReference type="Proteomes" id="UP000185544">
    <property type="component" value="Chromosome"/>
</dbReference>
<keyword evidence="2" id="KW-1185">Reference proteome</keyword>
<dbReference type="Gene3D" id="3.40.50.1820">
    <property type="entry name" value="alpha/beta hydrolase"/>
    <property type="match status" value="1"/>
</dbReference>
<proteinExistence type="predicted"/>
<evidence type="ECO:0000313" key="2">
    <source>
        <dbReference type="Proteomes" id="UP000185544"/>
    </source>
</evidence>